<comment type="caution">
    <text evidence="1">The sequence shown here is derived from an EMBL/GenBank/DDBJ whole genome shotgun (WGS) entry which is preliminary data.</text>
</comment>
<protein>
    <submittedName>
        <fullName evidence="1">Uncharacterized protein</fullName>
    </submittedName>
</protein>
<organism evidence="1 2">
    <name type="scientific">Quercus suber</name>
    <name type="common">Cork oak</name>
    <dbReference type="NCBI Taxonomy" id="58331"/>
    <lineage>
        <taxon>Eukaryota</taxon>
        <taxon>Viridiplantae</taxon>
        <taxon>Streptophyta</taxon>
        <taxon>Embryophyta</taxon>
        <taxon>Tracheophyta</taxon>
        <taxon>Spermatophyta</taxon>
        <taxon>Magnoliopsida</taxon>
        <taxon>eudicotyledons</taxon>
        <taxon>Gunneridae</taxon>
        <taxon>Pentapetalae</taxon>
        <taxon>rosids</taxon>
        <taxon>fabids</taxon>
        <taxon>Fagales</taxon>
        <taxon>Fagaceae</taxon>
        <taxon>Quercus</taxon>
    </lineage>
</organism>
<evidence type="ECO:0000313" key="1">
    <source>
        <dbReference type="EMBL" id="KAK7847992.1"/>
    </source>
</evidence>
<keyword evidence="2" id="KW-1185">Reference proteome</keyword>
<dbReference type="EMBL" id="PKMF04000133">
    <property type="protein sequence ID" value="KAK7847992.1"/>
    <property type="molecule type" value="Genomic_DNA"/>
</dbReference>
<sequence length="66" mass="7408">MGIQDDRGLAGERWQFGIESAASQWFSLGRDAHALDCTGEIYSQIITARKGLIKQDQQCVDKMPYC</sequence>
<dbReference type="Proteomes" id="UP000237347">
    <property type="component" value="Unassembled WGS sequence"/>
</dbReference>
<evidence type="ECO:0000313" key="2">
    <source>
        <dbReference type="Proteomes" id="UP000237347"/>
    </source>
</evidence>
<dbReference type="AlphaFoldDB" id="A0AAW0LA83"/>
<accession>A0AAW0LA83</accession>
<name>A0AAW0LA83_QUESU</name>
<gene>
    <name evidence="1" type="ORF">CFP56_005715</name>
</gene>
<proteinExistence type="predicted"/>
<reference evidence="1 2" key="1">
    <citation type="journal article" date="2018" name="Sci. Data">
        <title>The draft genome sequence of cork oak.</title>
        <authorList>
            <person name="Ramos A.M."/>
            <person name="Usie A."/>
            <person name="Barbosa P."/>
            <person name="Barros P.M."/>
            <person name="Capote T."/>
            <person name="Chaves I."/>
            <person name="Simoes F."/>
            <person name="Abreu I."/>
            <person name="Carrasquinho I."/>
            <person name="Faro C."/>
            <person name="Guimaraes J.B."/>
            <person name="Mendonca D."/>
            <person name="Nobrega F."/>
            <person name="Rodrigues L."/>
            <person name="Saibo N.J.M."/>
            <person name="Varela M.C."/>
            <person name="Egas C."/>
            <person name="Matos J."/>
            <person name="Miguel C.M."/>
            <person name="Oliveira M.M."/>
            <person name="Ricardo C.P."/>
            <person name="Goncalves S."/>
        </authorList>
    </citation>
    <scope>NUCLEOTIDE SEQUENCE [LARGE SCALE GENOMIC DNA]</scope>
    <source>
        <strain evidence="2">cv. HL8</strain>
    </source>
</reference>